<evidence type="ECO:0000259" key="1">
    <source>
        <dbReference type="Pfam" id="PF07727"/>
    </source>
</evidence>
<accession>A0A9Q3HU02</accession>
<dbReference type="OrthoDB" id="3054497at2759"/>
<gene>
    <name evidence="2" type="ORF">O181_054015</name>
</gene>
<dbReference type="EMBL" id="AVOT02023925">
    <property type="protein sequence ID" value="MBW0514300.1"/>
    <property type="molecule type" value="Genomic_DNA"/>
</dbReference>
<comment type="caution">
    <text evidence="2">The sequence shown here is derived from an EMBL/GenBank/DDBJ whole genome shotgun (WGS) entry which is preliminary data.</text>
</comment>
<keyword evidence="3" id="KW-1185">Reference proteome</keyword>
<dbReference type="Pfam" id="PF07727">
    <property type="entry name" value="RVT_2"/>
    <property type="match status" value="1"/>
</dbReference>
<evidence type="ECO:0000313" key="2">
    <source>
        <dbReference type="EMBL" id="MBW0514300.1"/>
    </source>
</evidence>
<sequence>MKTVGHQWVFDLKTNTDGGIAKFKAQLVVRGDKQCPGVDCSETYTPTASLMPLCLMLATAVLNGWQVASFDMSVAYLYSPVNKCVLVEPPGRTPW</sequence>
<dbReference type="InterPro" id="IPR013103">
    <property type="entry name" value="RVT_2"/>
</dbReference>
<reference evidence="2" key="1">
    <citation type="submission" date="2021-03" db="EMBL/GenBank/DDBJ databases">
        <title>Draft genome sequence of rust myrtle Austropuccinia psidii MF-1, a brazilian biotype.</title>
        <authorList>
            <person name="Quecine M.C."/>
            <person name="Pachon D.M.R."/>
            <person name="Bonatelli M.L."/>
            <person name="Correr F.H."/>
            <person name="Franceschini L.M."/>
            <person name="Leite T.F."/>
            <person name="Margarido G.R.A."/>
            <person name="Almeida C.A."/>
            <person name="Ferrarezi J.A."/>
            <person name="Labate C.A."/>
        </authorList>
    </citation>
    <scope>NUCLEOTIDE SEQUENCE</scope>
    <source>
        <strain evidence="2">MF-1</strain>
    </source>
</reference>
<organism evidence="2 3">
    <name type="scientific">Austropuccinia psidii MF-1</name>
    <dbReference type="NCBI Taxonomy" id="1389203"/>
    <lineage>
        <taxon>Eukaryota</taxon>
        <taxon>Fungi</taxon>
        <taxon>Dikarya</taxon>
        <taxon>Basidiomycota</taxon>
        <taxon>Pucciniomycotina</taxon>
        <taxon>Pucciniomycetes</taxon>
        <taxon>Pucciniales</taxon>
        <taxon>Sphaerophragmiaceae</taxon>
        <taxon>Austropuccinia</taxon>
    </lineage>
</organism>
<feature type="domain" description="Reverse transcriptase Ty1/copia-type" evidence="1">
    <location>
        <begin position="2"/>
        <end position="90"/>
    </location>
</feature>
<dbReference type="Proteomes" id="UP000765509">
    <property type="component" value="Unassembled WGS sequence"/>
</dbReference>
<protein>
    <recommendedName>
        <fullName evidence="1">Reverse transcriptase Ty1/copia-type domain-containing protein</fullName>
    </recommendedName>
</protein>
<evidence type="ECO:0000313" key="3">
    <source>
        <dbReference type="Proteomes" id="UP000765509"/>
    </source>
</evidence>
<dbReference type="AlphaFoldDB" id="A0A9Q3HU02"/>
<proteinExistence type="predicted"/>
<name>A0A9Q3HU02_9BASI</name>